<evidence type="ECO:0000259" key="10">
    <source>
        <dbReference type="Pfam" id="PF02602"/>
    </source>
</evidence>
<proteinExistence type="inferred from homology"/>
<dbReference type="EMBL" id="JAWDIP010000004">
    <property type="protein sequence ID" value="MDY0396889.1"/>
    <property type="molecule type" value="Genomic_DNA"/>
</dbReference>
<comment type="catalytic activity">
    <reaction evidence="8 9">
        <text>hydroxymethylbilane = uroporphyrinogen III + H2O</text>
        <dbReference type="Rhea" id="RHEA:18965"/>
        <dbReference type="ChEBI" id="CHEBI:15377"/>
        <dbReference type="ChEBI" id="CHEBI:57308"/>
        <dbReference type="ChEBI" id="CHEBI:57845"/>
        <dbReference type="EC" id="4.2.1.75"/>
    </reaction>
</comment>
<comment type="pathway">
    <text evidence="1 9">Porphyrin-containing compound metabolism; protoporphyrin-IX biosynthesis; coproporphyrinogen-III from 5-aminolevulinate: step 3/4.</text>
</comment>
<protein>
    <recommendedName>
        <fullName evidence="7 9">Uroporphyrinogen-III synthase</fullName>
        <ecNumber evidence="3 9">4.2.1.75</ecNumber>
    </recommendedName>
</protein>
<evidence type="ECO:0000256" key="4">
    <source>
        <dbReference type="ARBA" id="ARBA00023239"/>
    </source>
</evidence>
<evidence type="ECO:0000256" key="8">
    <source>
        <dbReference type="ARBA" id="ARBA00048617"/>
    </source>
</evidence>
<gene>
    <name evidence="11" type="ORF">RWE15_24560</name>
</gene>
<evidence type="ECO:0000256" key="6">
    <source>
        <dbReference type="ARBA" id="ARBA00037589"/>
    </source>
</evidence>
<keyword evidence="5 9" id="KW-0627">Porphyrin biosynthesis</keyword>
<dbReference type="InterPro" id="IPR036108">
    <property type="entry name" value="4pyrrol_syn_uPrphyn_synt_sf"/>
</dbReference>
<evidence type="ECO:0000256" key="3">
    <source>
        <dbReference type="ARBA" id="ARBA00013109"/>
    </source>
</evidence>
<sequence>MLEVYETIAADRSKALLNDILQHKPIDFLTFTSPSAVAAYEKLADEPLRQNINATCVCIGNTTRQKALSAGFRDVLVPSEYTIEGMIACMEDYHEKKE</sequence>
<name>A0ABU5CCF1_9BACI</name>
<dbReference type="PANTHER" id="PTHR38042:SF1">
    <property type="entry name" value="UROPORPHYRINOGEN-III SYNTHASE, CHLOROPLASTIC"/>
    <property type="match status" value="1"/>
</dbReference>
<evidence type="ECO:0000313" key="12">
    <source>
        <dbReference type="Proteomes" id="UP001281447"/>
    </source>
</evidence>
<dbReference type="EC" id="4.2.1.75" evidence="3 9"/>
<evidence type="ECO:0000256" key="9">
    <source>
        <dbReference type="RuleBase" id="RU366031"/>
    </source>
</evidence>
<keyword evidence="4 9" id="KW-0456">Lyase</keyword>
<organism evidence="11 12">
    <name type="scientific">Tigheibacillus halophilus</name>
    <dbReference type="NCBI Taxonomy" id="361280"/>
    <lineage>
        <taxon>Bacteria</taxon>
        <taxon>Bacillati</taxon>
        <taxon>Bacillota</taxon>
        <taxon>Bacilli</taxon>
        <taxon>Bacillales</taxon>
        <taxon>Bacillaceae</taxon>
        <taxon>Tigheibacillus</taxon>
    </lineage>
</organism>
<dbReference type="SUPFAM" id="SSF69618">
    <property type="entry name" value="HemD-like"/>
    <property type="match status" value="1"/>
</dbReference>
<dbReference type="PANTHER" id="PTHR38042">
    <property type="entry name" value="UROPORPHYRINOGEN-III SYNTHASE, CHLOROPLASTIC"/>
    <property type="match status" value="1"/>
</dbReference>
<comment type="function">
    <text evidence="6 9">Catalyzes cyclization of the linear tetrapyrrole, hydroxymethylbilane, to the macrocyclic uroporphyrinogen III.</text>
</comment>
<feature type="domain" description="Tetrapyrrole biosynthesis uroporphyrinogen III synthase" evidence="10">
    <location>
        <begin position="2"/>
        <end position="88"/>
    </location>
</feature>
<comment type="caution">
    <text evidence="11">The sequence shown here is derived from an EMBL/GenBank/DDBJ whole genome shotgun (WGS) entry which is preliminary data.</text>
</comment>
<dbReference type="GO" id="GO:0004852">
    <property type="term" value="F:uroporphyrinogen-III synthase activity"/>
    <property type="evidence" value="ECO:0007669"/>
    <property type="project" value="UniProtKB-EC"/>
</dbReference>
<accession>A0ABU5CCF1</accession>
<dbReference type="Proteomes" id="UP001281447">
    <property type="component" value="Unassembled WGS sequence"/>
</dbReference>
<evidence type="ECO:0000256" key="2">
    <source>
        <dbReference type="ARBA" id="ARBA00008133"/>
    </source>
</evidence>
<evidence type="ECO:0000256" key="1">
    <source>
        <dbReference type="ARBA" id="ARBA00004772"/>
    </source>
</evidence>
<dbReference type="Gene3D" id="3.40.50.10090">
    <property type="match status" value="1"/>
</dbReference>
<evidence type="ECO:0000256" key="7">
    <source>
        <dbReference type="ARBA" id="ARBA00040167"/>
    </source>
</evidence>
<reference evidence="11 12" key="1">
    <citation type="submission" date="2023-10" db="EMBL/GenBank/DDBJ databases">
        <title>Virgibacillus halophilus 5B73C genome.</title>
        <authorList>
            <person name="Miliotis G."/>
            <person name="Sengupta P."/>
            <person name="Hameed A."/>
            <person name="Chuvochina M."/>
            <person name="Mcdonagh F."/>
            <person name="Simpson A.C."/>
            <person name="Singh N.K."/>
            <person name="Rekha P.D."/>
            <person name="Raman K."/>
            <person name="Hugenholtz P."/>
            <person name="Venkateswaran K."/>
        </authorList>
    </citation>
    <scope>NUCLEOTIDE SEQUENCE [LARGE SCALE GENOMIC DNA]</scope>
    <source>
        <strain evidence="11 12">5B73C</strain>
    </source>
</reference>
<dbReference type="InterPro" id="IPR003754">
    <property type="entry name" value="4pyrrol_synth_uPrphyn_synth"/>
</dbReference>
<keyword evidence="12" id="KW-1185">Reference proteome</keyword>
<comment type="similarity">
    <text evidence="2 9">Belongs to the uroporphyrinogen-III synthase family.</text>
</comment>
<evidence type="ECO:0000256" key="5">
    <source>
        <dbReference type="ARBA" id="ARBA00023244"/>
    </source>
</evidence>
<dbReference type="Pfam" id="PF02602">
    <property type="entry name" value="HEM4"/>
    <property type="match status" value="1"/>
</dbReference>
<evidence type="ECO:0000313" key="11">
    <source>
        <dbReference type="EMBL" id="MDY0396889.1"/>
    </source>
</evidence>
<dbReference type="InterPro" id="IPR039793">
    <property type="entry name" value="UROS/Hem4"/>
</dbReference>